<dbReference type="EMBL" id="QAOG01000007">
    <property type="protein sequence ID" value="PTQ58619.1"/>
    <property type="molecule type" value="Genomic_DNA"/>
</dbReference>
<dbReference type="SFLD" id="SFLDS00019">
    <property type="entry name" value="Glutathione_Transferase_(cytos"/>
    <property type="match status" value="1"/>
</dbReference>
<dbReference type="Pfam" id="PF13409">
    <property type="entry name" value="GST_N_2"/>
    <property type="match status" value="1"/>
</dbReference>
<dbReference type="PROSITE" id="PS50405">
    <property type="entry name" value="GST_CTER"/>
    <property type="match status" value="1"/>
</dbReference>
<evidence type="ECO:0000313" key="4">
    <source>
        <dbReference type="Proteomes" id="UP000244189"/>
    </source>
</evidence>
<dbReference type="CDD" id="cd03057">
    <property type="entry name" value="GST_N_Beta"/>
    <property type="match status" value="1"/>
</dbReference>
<sequence length="194" mass="21246">MKLYYSPLACSLADHIALREAGMAFEAERVDLRTFRTAGGEDFARINPKKYVPALILDDGTMITENLAVLDWIAGETPALQIGGAMGRTRVIEALTYITTEIHRAYKPMWHAGSAADKARAGDTVLRLMQPLSDGLQGDYLFGATPSVADFYLFVMLLWADRFALDLPLPLLGLRERMKARPAVQAAMAAEGIG</sequence>
<dbReference type="PANTHER" id="PTHR44051:SF8">
    <property type="entry name" value="GLUTATHIONE S-TRANSFERASE GSTA"/>
    <property type="match status" value="1"/>
</dbReference>
<dbReference type="Pfam" id="PF13410">
    <property type="entry name" value="GST_C_2"/>
    <property type="match status" value="1"/>
</dbReference>
<feature type="domain" description="GST N-terminal" evidence="1">
    <location>
        <begin position="1"/>
        <end position="81"/>
    </location>
</feature>
<accession>A0A2T5GH19</accession>
<organism evidence="3 4">
    <name type="scientific">Sphingomonas aurantiaca</name>
    <dbReference type="NCBI Taxonomy" id="185949"/>
    <lineage>
        <taxon>Bacteria</taxon>
        <taxon>Pseudomonadati</taxon>
        <taxon>Pseudomonadota</taxon>
        <taxon>Alphaproteobacteria</taxon>
        <taxon>Sphingomonadales</taxon>
        <taxon>Sphingomonadaceae</taxon>
        <taxon>Sphingomonas</taxon>
    </lineage>
</organism>
<dbReference type="GO" id="GO:0016740">
    <property type="term" value="F:transferase activity"/>
    <property type="evidence" value="ECO:0007669"/>
    <property type="project" value="UniProtKB-KW"/>
</dbReference>
<evidence type="ECO:0000313" key="3">
    <source>
        <dbReference type="EMBL" id="PTQ58619.1"/>
    </source>
</evidence>
<proteinExistence type="predicted"/>
<reference evidence="3 4" key="1">
    <citation type="submission" date="2018-04" db="EMBL/GenBank/DDBJ databases">
        <title>Genomic Encyclopedia of Type Strains, Phase III (KMG-III): the genomes of soil and plant-associated and newly described type strains.</title>
        <authorList>
            <person name="Whitman W."/>
        </authorList>
    </citation>
    <scope>NUCLEOTIDE SEQUENCE [LARGE SCALE GENOMIC DNA]</scope>
    <source>
        <strain evidence="3 4">MA101b</strain>
    </source>
</reference>
<protein>
    <submittedName>
        <fullName evidence="3">Glutathione S-transferase</fullName>
    </submittedName>
</protein>
<dbReference type="Gene3D" id="3.40.30.10">
    <property type="entry name" value="Glutaredoxin"/>
    <property type="match status" value="1"/>
</dbReference>
<evidence type="ECO:0000259" key="2">
    <source>
        <dbReference type="PROSITE" id="PS50405"/>
    </source>
</evidence>
<dbReference type="Proteomes" id="UP000244189">
    <property type="component" value="Unassembled WGS sequence"/>
</dbReference>
<dbReference type="InterPro" id="IPR036282">
    <property type="entry name" value="Glutathione-S-Trfase_C_sf"/>
</dbReference>
<gene>
    <name evidence="3" type="ORF">C8J26_3486</name>
</gene>
<dbReference type="SUPFAM" id="SSF52833">
    <property type="entry name" value="Thioredoxin-like"/>
    <property type="match status" value="1"/>
</dbReference>
<name>A0A2T5GH19_9SPHN</name>
<dbReference type="InterPro" id="IPR036249">
    <property type="entry name" value="Thioredoxin-like_sf"/>
</dbReference>
<keyword evidence="4" id="KW-1185">Reference proteome</keyword>
<dbReference type="SUPFAM" id="SSF47616">
    <property type="entry name" value="GST C-terminal domain-like"/>
    <property type="match status" value="1"/>
</dbReference>
<evidence type="ECO:0000259" key="1">
    <source>
        <dbReference type="PROSITE" id="PS50404"/>
    </source>
</evidence>
<dbReference type="AlphaFoldDB" id="A0A2T5GH19"/>
<dbReference type="RefSeq" id="WP_056485703.1">
    <property type="nucleotide sequence ID" value="NZ_QAOG01000007.1"/>
</dbReference>
<dbReference type="Gene3D" id="1.20.1050.10">
    <property type="match status" value="1"/>
</dbReference>
<dbReference type="InterPro" id="IPR040079">
    <property type="entry name" value="Glutathione_S-Trfase"/>
</dbReference>
<dbReference type="PANTHER" id="PTHR44051">
    <property type="entry name" value="GLUTATHIONE S-TRANSFERASE-RELATED"/>
    <property type="match status" value="1"/>
</dbReference>
<dbReference type="InterPro" id="IPR004045">
    <property type="entry name" value="Glutathione_S-Trfase_N"/>
</dbReference>
<comment type="caution">
    <text evidence="3">The sequence shown here is derived from an EMBL/GenBank/DDBJ whole genome shotgun (WGS) entry which is preliminary data.</text>
</comment>
<feature type="domain" description="GST C-terminal" evidence="2">
    <location>
        <begin position="84"/>
        <end position="194"/>
    </location>
</feature>
<dbReference type="InterPro" id="IPR010987">
    <property type="entry name" value="Glutathione-S-Trfase_C-like"/>
</dbReference>
<dbReference type="PROSITE" id="PS50404">
    <property type="entry name" value="GST_NTER"/>
    <property type="match status" value="1"/>
</dbReference>
<keyword evidence="3" id="KW-0808">Transferase</keyword>